<evidence type="ECO:0008006" key="3">
    <source>
        <dbReference type="Google" id="ProtNLM"/>
    </source>
</evidence>
<keyword evidence="2" id="KW-1185">Reference proteome</keyword>
<dbReference type="SUPFAM" id="SSF53335">
    <property type="entry name" value="S-adenosyl-L-methionine-dependent methyltransferases"/>
    <property type="match status" value="1"/>
</dbReference>
<reference evidence="1 2" key="1">
    <citation type="submission" date="2024-02" db="EMBL/GenBank/DDBJ databases">
        <title>Discinaceae phylogenomics.</title>
        <authorList>
            <person name="Dirks A.C."/>
            <person name="James T.Y."/>
        </authorList>
    </citation>
    <scope>NUCLEOTIDE SEQUENCE [LARGE SCALE GENOMIC DNA]</scope>
    <source>
        <strain evidence="1 2">ACD0624</strain>
    </source>
</reference>
<gene>
    <name evidence="1" type="ORF">Q9L58_005698</name>
</gene>
<name>A0ABR3GH82_9PEZI</name>
<dbReference type="PANTHER" id="PTHR43591">
    <property type="entry name" value="METHYLTRANSFERASE"/>
    <property type="match status" value="1"/>
</dbReference>
<dbReference type="Gene3D" id="3.40.50.150">
    <property type="entry name" value="Vaccinia Virus protein VP39"/>
    <property type="match status" value="1"/>
</dbReference>
<dbReference type="Proteomes" id="UP001447188">
    <property type="component" value="Unassembled WGS sequence"/>
</dbReference>
<dbReference type="EMBL" id="JBBBZM010000072">
    <property type="protein sequence ID" value="KAL0635309.1"/>
    <property type="molecule type" value="Genomic_DNA"/>
</dbReference>
<evidence type="ECO:0000313" key="2">
    <source>
        <dbReference type="Proteomes" id="UP001447188"/>
    </source>
</evidence>
<accession>A0ABR3GH82</accession>
<protein>
    <recommendedName>
        <fullName evidence="3">Methyltransferase type 11 domain-containing protein</fullName>
    </recommendedName>
</protein>
<dbReference type="InterPro" id="IPR029063">
    <property type="entry name" value="SAM-dependent_MTases_sf"/>
</dbReference>
<dbReference type="PANTHER" id="PTHR43591:SF24">
    <property type="entry name" value="2-METHOXY-6-POLYPRENYL-1,4-BENZOQUINOL METHYLASE, MITOCHONDRIAL"/>
    <property type="match status" value="1"/>
</dbReference>
<proteinExistence type="predicted"/>
<comment type="caution">
    <text evidence="1">The sequence shown here is derived from an EMBL/GenBank/DDBJ whole genome shotgun (WGS) entry which is preliminary data.</text>
</comment>
<sequence>MDPNGQDIIVDPAMLAELDDDEYDTGREFSADSLTESIYEYGRLGIRVVFGADGFLDIGMRTGVDIMGTRTGMVAYSSLGSTPPNVQFLIDDAESEWTFGEGIFDMVHIRHLDIGVRDWGKLIKEAYRALKPGGWIEIAEFELFLMTDDGSLKENTQLWRYYVLVNQAAIKLGRDFGNAARMHPLIKDAGFIDTHHEKLKVPYGLWPADPKQKEMGAYLLLTAESGAFGAFGYGLLTRAFDMRLEDVEDLVRGARADSRSRKIHSYSRQ</sequence>
<organism evidence="1 2">
    <name type="scientific">Discina gigas</name>
    <dbReference type="NCBI Taxonomy" id="1032678"/>
    <lineage>
        <taxon>Eukaryota</taxon>
        <taxon>Fungi</taxon>
        <taxon>Dikarya</taxon>
        <taxon>Ascomycota</taxon>
        <taxon>Pezizomycotina</taxon>
        <taxon>Pezizomycetes</taxon>
        <taxon>Pezizales</taxon>
        <taxon>Discinaceae</taxon>
        <taxon>Discina</taxon>
    </lineage>
</organism>
<dbReference type="Pfam" id="PF13489">
    <property type="entry name" value="Methyltransf_23"/>
    <property type="match status" value="1"/>
</dbReference>
<dbReference type="CDD" id="cd02440">
    <property type="entry name" value="AdoMet_MTases"/>
    <property type="match status" value="1"/>
</dbReference>
<evidence type="ECO:0000313" key="1">
    <source>
        <dbReference type="EMBL" id="KAL0635309.1"/>
    </source>
</evidence>